<evidence type="ECO:0000313" key="4">
    <source>
        <dbReference type="Proteomes" id="UP001056384"/>
    </source>
</evidence>
<feature type="chain" id="PRO_5040272742" evidence="2">
    <location>
        <begin position="24"/>
        <end position="383"/>
    </location>
</feature>
<gene>
    <name evidence="3" type="ORF">Slin15195_G082260</name>
</gene>
<name>A0A9Q9ASC9_9PEZI</name>
<feature type="signal peptide" evidence="2">
    <location>
        <begin position="1"/>
        <end position="23"/>
    </location>
</feature>
<evidence type="ECO:0000313" key="3">
    <source>
        <dbReference type="EMBL" id="USW54907.1"/>
    </source>
</evidence>
<dbReference type="AlphaFoldDB" id="A0A9Q9ASC9"/>
<feature type="region of interest" description="Disordered" evidence="1">
    <location>
        <begin position="85"/>
        <end position="107"/>
    </location>
</feature>
<dbReference type="Proteomes" id="UP001056384">
    <property type="component" value="Chromosome 6"/>
</dbReference>
<keyword evidence="4" id="KW-1185">Reference proteome</keyword>
<reference evidence="3" key="1">
    <citation type="submission" date="2022-06" db="EMBL/GenBank/DDBJ databases">
        <title>Complete genome sequences of two strains of the flax pathogen Septoria linicola.</title>
        <authorList>
            <person name="Lapalu N."/>
            <person name="Simon A."/>
            <person name="Demenou B."/>
            <person name="Paumier D."/>
            <person name="Guillot M.-P."/>
            <person name="Gout L."/>
            <person name="Valade R."/>
        </authorList>
    </citation>
    <scope>NUCLEOTIDE SEQUENCE</scope>
    <source>
        <strain evidence="3">SE15195</strain>
    </source>
</reference>
<sequence>MTSKNRLFEAVFLLFISLTVVSATIGYRPCRECLSLTVHDAPGVGFDLTADYGVSSVNFYNGTIKDLVKVNASREYKDLMLRLSSAPKPQPSKFESSRRQMNKQSGLPSAEDVNIISDLILRLKNATEADLGLPLDTIVLAHMRFPGLTAEDIGDAVEYAGLHSWMHLPNEVWWDPDQSSENRAALAAHGVNLCQEVGGWSLCMESMGWNGTEEATAYFVSLTNSALYTSIDRYLQPFQYTPHHEWYSFDIGSGLESMASYDSEEAYWRTVSAKPKSPKVRTPITHVLIGGEAGNFAPLREALRDALENAPLAEAYGGVTSAFAGEPVSPLYAAARGAALLARWRQEAPMGCWEHSACKERRGRGRGAIVEGPLPASIYVAWT</sequence>
<keyword evidence="2" id="KW-0732">Signal</keyword>
<protein>
    <submittedName>
        <fullName evidence="3">Uncharacterized protein</fullName>
    </submittedName>
</protein>
<evidence type="ECO:0000256" key="1">
    <source>
        <dbReference type="SAM" id="MobiDB-lite"/>
    </source>
</evidence>
<evidence type="ECO:0000256" key="2">
    <source>
        <dbReference type="SAM" id="SignalP"/>
    </source>
</evidence>
<accession>A0A9Q9ASC9</accession>
<proteinExistence type="predicted"/>
<dbReference type="EMBL" id="CP099423">
    <property type="protein sequence ID" value="USW54907.1"/>
    <property type="molecule type" value="Genomic_DNA"/>
</dbReference>
<organism evidence="3 4">
    <name type="scientific">Septoria linicola</name>
    <dbReference type="NCBI Taxonomy" id="215465"/>
    <lineage>
        <taxon>Eukaryota</taxon>
        <taxon>Fungi</taxon>
        <taxon>Dikarya</taxon>
        <taxon>Ascomycota</taxon>
        <taxon>Pezizomycotina</taxon>
        <taxon>Dothideomycetes</taxon>
        <taxon>Dothideomycetidae</taxon>
        <taxon>Mycosphaerellales</taxon>
        <taxon>Mycosphaerellaceae</taxon>
        <taxon>Septoria</taxon>
    </lineage>
</organism>